<dbReference type="STRING" id="1931241.BVH74_18300"/>
<reference evidence="1 2" key="1">
    <citation type="submission" date="2017-03" db="EMBL/GenBank/DDBJ databases">
        <title>Complete genome sequence of the novel DNRA strain Pseudomonas sp. S-6-2 isolated from Chinese polluted river sediment. Journal of Biotechnology.</title>
        <authorList>
            <person name="Li J."/>
            <person name="Xiang F."/>
            <person name="Wang L."/>
            <person name="Xi L."/>
            <person name="Liu J."/>
        </authorList>
    </citation>
    <scope>NUCLEOTIDE SEQUENCE [LARGE SCALE GENOMIC DNA]</scope>
    <source>
        <strain evidence="1 2">S-6-2</strain>
    </source>
</reference>
<sequence length="65" mass="7404">MSTVRWVLINRASELTGYTVNAIQHKIKGGVWPQGKLWRKAPDGRILINLEEFDRWAESAPQEAA</sequence>
<dbReference type="EMBL" id="CP020100">
    <property type="protein sequence ID" value="AQZ96581.1"/>
    <property type="molecule type" value="Genomic_DNA"/>
</dbReference>
<evidence type="ECO:0000313" key="1">
    <source>
        <dbReference type="EMBL" id="AQZ96581.1"/>
    </source>
</evidence>
<protein>
    <submittedName>
        <fullName evidence="1">Excisionase</fullName>
    </submittedName>
</protein>
<accession>A0A1V0B9L5</accession>
<name>A0A1V0B9L5_9GAMM</name>
<proteinExistence type="predicted"/>
<dbReference type="RefSeq" id="WP_080051489.1">
    <property type="nucleotide sequence ID" value="NZ_CP020100.1"/>
</dbReference>
<dbReference type="AlphaFoldDB" id="A0A1V0B9L5"/>
<organism evidence="1 2">
    <name type="scientific">Halopseudomonas phragmitis</name>
    <dbReference type="NCBI Taxonomy" id="1931241"/>
    <lineage>
        <taxon>Bacteria</taxon>
        <taxon>Pseudomonadati</taxon>
        <taxon>Pseudomonadota</taxon>
        <taxon>Gammaproteobacteria</taxon>
        <taxon>Pseudomonadales</taxon>
        <taxon>Pseudomonadaceae</taxon>
        <taxon>Halopseudomonas</taxon>
    </lineage>
</organism>
<evidence type="ECO:0000313" key="2">
    <source>
        <dbReference type="Proteomes" id="UP000243488"/>
    </source>
</evidence>
<keyword evidence="2" id="KW-1185">Reference proteome</keyword>
<dbReference type="Proteomes" id="UP000243488">
    <property type="component" value="Chromosome"/>
</dbReference>
<gene>
    <name evidence="1" type="ORF">BVH74_18300</name>
</gene>
<dbReference type="KEGG" id="ppha:BVH74_18300"/>